<dbReference type="EMBL" id="PPTF01000098">
    <property type="protein sequence ID" value="POA96881.1"/>
    <property type="molecule type" value="Genomic_DNA"/>
</dbReference>
<gene>
    <name evidence="3" type="ORF">C2134_20265</name>
</gene>
<dbReference type="GO" id="GO:0003676">
    <property type="term" value="F:nucleic acid binding"/>
    <property type="evidence" value="ECO:0007669"/>
    <property type="project" value="InterPro"/>
</dbReference>
<dbReference type="SUPFAM" id="SSF53098">
    <property type="entry name" value="Ribonuclease H-like"/>
    <property type="match status" value="1"/>
</dbReference>
<feature type="domain" description="Integrase catalytic" evidence="2">
    <location>
        <begin position="262"/>
        <end position="459"/>
    </location>
</feature>
<comment type="caution">
    <text evidence="3">The sequence shown here is derived from an EMBL/GenBank/DDBJ whole genome shotgun (WGS) entry which is preliminary data.</text>
</comment>
<reference evidence="3 4" key="1">
    <citation type="submission" date="2018-01" db="EMBL/GenBank/DDBJ databases">
        <title>Genomic Sequence of Chromobacterium MWU13-2610 from wild cranberry bogs within the Cape Cod National Seashore.</title>
        <authorList>
            <person name="O'Hara-Hanley K."/>
            <person name="Soby S."/>
            <person name="Harrison A."/>
        </authorList>
    </citation>
    <scope>NUCLEOTIDE SEQUENCE [LARGE SCALE GENOMIC DNA]</scope>
    <source>
        <strain evidence="3 4">MWU13-2610</strain>
    </source>
</reference>
<name>A0A2K4MIH1_9NEIS</name>
<dbReference type="InterPro" id="IPR036397">
    <property type="entry name" value="RNaseH_sf"/>
</dbReference>
<evidence type="ECO:0000313" key="3">
    <source>
        <dbReference type="EMBL" id="POA96881.1"/>
    </source>
</evidence>
<dbReference type="Proteomes" id="UP000236416">
    <property type="component" value="Unassembled WGS sequence"/>
</dbReference>
<dbReference type="PROSITE" id="PS50994">
    <property type="entry name" value="INTEGRASE"/>
    <property type="match status" value="1"/>
</dbReference>
<proteinExistence type="predicted"/>
<evidence type="ECO:0000256" key="1">
    <source>
        <dbReference type="SAM" id="MobiDB-lite"/>
    </source>
</evidence>
<evidence type="ECO:0000259" key="2">
    <source>
        <dbReference type="PROSITE" id="PS50994"/>
    </source>
</evidence>
<protein>
    <submittedName>
        <fullName evidence="3">Integrase</fullName>
    </submittedName>
</protein>
<organism evidence="3 4">
    <name type="scientific">Chromobacterium sinusclupearum</name>
    <dbReference type="NCBI Taxonomy" id="2077146"/>
    <lineage>
        <taxon>Bacteria</taxon>
        <taxon>Pseudomonadati</taxon>
        <taxon>Pseudomonadota</taxon>
        <taxon>Betaproteobacteria</taxon>
        <taxon>Neisseriales</taxon>
        <taxon>Chromobacteriaceae</taxon>
        <taxon>Chromobacterium</taxon>
    </lineage>
</organism>
<dbReference type="AlphaFoldDB" id="A0A2K4MIH1"/>
<sequence length="656" mass="74304">MSGFALRQNMAFEWNGVPHIIERLTPQQQAIVRRETDGHTLICAFDALLSAYSEGQIAVPEHALAKKQVRSYSRPLADLPPHLQKETKRRMAYLEGLKEQGSYVLTPQSLAPIITQIAQQLGDPKPPSPSSLYRWLSRFRNAQDIRALIPRYDLRGTHALRQPDKLLELFSEAAQEAFASTPAATGGNVYDRLQMKVAQENRLRFNENRLVMPSRRTVYRMFSRIDAYDLTALKYGKNAADRRFHIFKNGPVVEHILQRVEVDHTPLDLFLIDDFYQLPLGRPTLTILIDVYSRFPVGYFISFGPPSVEAVVGALRHAILPKKAAKPAVPAVIVEHRWPCYGVMQELICDNGLEFLGTTLEAIALDLGIGLQFCPKRQPRFKGVIERFLKTVNYYFTHQMPGTSLARFTERGDYDPQKHAVLTLGEFTHLFEKWLLDVYAQTVHRGIGTTPWAKWHDGLQRMTPQLPGTLEDLRTRIGKAEVRKLNQEGLFLMGIRYAGPELEPILRTWGSGTPIRVVYDPCDLGSILAWPPKAEHPLTIAAADPDYAKGLTEFQHKTIRKMLREQGKKAANPQRLAEARHQLMQEVDALVQSRKLGKRKRAARLSGANSDQPEARMSAPKPKRQLKSQQPIANPASPLAPKLIPSFKLPSRKDWK</sequence>
<dbReference type="Gene3D" id="3.30.420.10">
    <property type="entry name" value="Ribonuclease H-like superfamily/Ribonuclease H"/>
    <property type="match status" value="1"/>
</dbReference>
<evidence type="ECO:0000313" key="4">
    <source>
        <dbReference type="Proteomes" id="UP000236416"/>
    </source>
</evidence>
<feature type="region of interest" description="Disordered" evidence="1">
    <location>
        <begin position="595"/>
        <end position="656"/>
    </location>
</feature>
<accession>A0A2K4MIH1</accession>
<dbReference type="InterPro" id="IPR001584">
    <property type="entry name" value="Integrase_cat-core"/>
</dbReference>
<dbReference type="RefSeq" id="WP_103321867.1">
    <property type="nucleotide sequence ID" value="NZ_PPTF01000098.1"/>
</dbReference>
<keyword evidence="4" id="KW-1185">Reference proteome</keyword>
<dbReference type="InterPro" id="IPR012337">
    <property type="entry name" value="RNaseH-like_sf"/>
</dbReference>
<dbReference type="GO" id="GO:0015074">
    <property type="term" value="P:DNA integration"/>
    <property type="evidence" value="ECO:0007669"/>
    <property type="project" value="InterPro"/>
</dbReference>